<evidence type="ECO:0000256" key="1">
    <source>
        <dbReference type="SAM" id="Phobius"/>
    </source>
</evidence>
<protein>
    <submittedName>
        <fullName evidence="2">Uncharacterized protein</fullName>
    </submittedName>
</protein>
<keyword evidence="1" id="KW-1133">Transmembrane helix</keyword>
<comment type="caution">
    <text evidence="2">The sequence shown here is derived from an EMBL/GenBank/DDBJ whole genome shotgun (WGS) entry which is preliminary data.</text>
</comment>
<keyword evidence="1" id="KW-0472">Membrane</keyword>
<name>J9H2Y0_9ZZZZ</name>
<reference evidence="2" key="1">
    <citation type="journal article" date="2012" name="PLoS ONE">
        <title>Gene sets for utilization of primary and secondary nutrition supplies in the distal gut of endangered iberian lynx.</title>
        <authorList>
            <person name="Alcaide M."/>
            <person name="Messina E."/>
            <person name="Richter M."/>
            <person name="Bargiela R."/>
            <person name="Peplies J."/>
            <person name="Huws S.A."/>
            <person name="Newbold C.J."/>
            <person name="Golyshin P.N."/>
            <person name="Simon M.A."/>
            <person name="Lopez G."/>
            <person name="Yakimov M.M."/>
            <person name="Ferrer M."/>
        </authorList>
    </citation>
    <scope>NUCLEOTIDE SEQUENCE</scope>
</reference>
<keyword evidence="1" id="KW-0812">Transmembrane</keyword>
<gene>
    <name evidence="2" type="ORF">EVA_03955</name>
</gene>
<dbReference type="AlphaFoldDB" id="J9H2Y0"/>
<sequence>MIFVRRITHNPLSVSITIHPGMSPVRTAKPTIHQNSGNILRKQHYLHQIRESLTNGRFTGEYSIWILAMSTLVIILNMFTHPIEYTLIFIRCIRRTLRQFYSKICNFLPLFISNIQRIPTHTLYSRIRPCQQLIKFLSTRSFQGNHFIFLRLFRHFNTRLIFVIHLIIIATSNPSARQQRSDSYRQIYFFHISKY</sequence>
<proteinExistence type="predicted"/>
<feature type="transmembrane region" description="Helical" evidence="1">
    <location>
        <begin position="62"/>
        <end position="79"/>
    </location>
</feature>
<evidence type="ECO:0000313" key="2">
    <source>
        <dbReference type="EMBL" id="EJX07935.1"/>
    </source>
</evidence>
<organism evidence="2">
    <name type="scientific">gut metagenome</name>
    <dbReference type="NCBI Taxonomy" id="749906"/>
    <lineage>
        <taxon>unclassified sequences</taxon>
        <taxon>metagenomes</taxon>
        <taxon>organismal metagenomes</taxon>
    </lineage>
</organism>
<accession>J9H2Y0</accession>
<dbReference type="EMBL" id="AMCI01000753">
    <property type="protein sequence ID" value="EJX07935.1"/>
    <property type="molecule type" value="Genomic_DNA"/>
</dbReference>